<dbReference type="AlphaFoldDB" id="A0A9C7PUT2"/>
<sequence>MAKSKWKIQKDESALLSFCGLAMNGLPIVEDKLPKACWESAQQFLLSFPQGAYTTMLTTQDVHNVIAFNRHLDRLASSLQALREQQQVVVDSNDFDCTSSSLRSSVILTVREALSCLEKQFRSSTKQLAKDCAVCVVVLVPLKGRQVVARASPVVWNVPSEHTLQCIYFSRQCPCAKDSLWVRERSQLYITCERNKEQPKELLLIAEDNTCLEGSTTNFFVVYRQGYVKTARSGVLVGIASQFVEEACQQLHIPLLYDSPGLHEVQDWVEVFVTNCIKVVEPVKTIYLPSTMQQAQVDFTVSNYSWTLEIREKVLELMVQDTYDVYSDADTFGRKHKQWNHFLQLQS</sequence>
<dbReference type="PANTHER" id="PTHR47703:SF2">
    <property type="entry name" value="D-AMINOACID AMINOTRANSFERASE-LIKE PLP-DEPENDENT ENZYMES SUPERFAMILY PROTEIN"/>
    <property type="match status" value="1"/>
</dbReference>
<dbReference type="InterPro" id="IPR001544">
    <property type="entry name" value="Aminotrans_IV"/>
</dbReference>
<accession>A0A9C7PUT2</accession>
<evidence type="ECO:0000313" key="1">
    <source>
        <dbReference type="EMBL" id="GJQ10791.1"/>
    </source>
</evidence>
<dbReference type="PANTHER" id="PTHR47703">
    <property type="entry name" value="D-AMINOACID AMINOTRANSFERASE-LIKE PLP-DEPENDENT ENZYMES SUPERFAMILY PROTEIN"/>
    <property type="match status" value="1"/>
</dbReference>
<dbReference type="Pfam" id="PF01063">
    <property type="entry name" value="Aminotran_4"/>
    <property type="match status" value="1"/>
</dbReference>
<reference evidence="1" key="2">
    <citation type="submission" date="2022-01" db="EMBL/GenBank/DDBJ databases">
        <authorList>
            <person name="Hirooka S."/>
            <person name="Miyagishima S.Y."/>
        </authorList>
    </citation>
    <scope>NUCLEOTIDE SEQUENCE</scope>
    <source>
        <strain evidence="1">NBRC 102759</strain>
    </source>
</reference>
<dbReference type="Gene3D" id="3.20.10.10">
    <property type="entry name" value="D-amino Acid Aminotransferase, subunit A, domain 2"/>
    <property type="match status" value="1"/>
</dbReference>
<protein>
    <submittedName>
        <fullName evidence="1">Uncharacterized protein</fullName>
    </submittedName>
</protein>
<name>A0A9C7PUT2_9RHOD</name>
<evidence type="ECO:0000313" key="2">
    <source>
        <dbReference type="Proteomes" id="UP001061958"/>
    </source>
</evidence>
<dbReference type="Proteomes" id="UP001061958">
    <property type="component" value="Unassembled WGS sequence"/>
</dbReference>
<dbReference type="InterPro" id="IPR036038">
    <property type="entry name" value="Aminotransferase-like"/>
</dbReference>
<dbReference type="OrthoDB" id="59470at2759"/>
<dbReference type="GO" id="GO:0003824">
    <property type="term" value="F:catalytic activity"/>
    <property type="evidence" value="ECO:0007669"/>
    <property type="project" value="InterPro"/>
</dbReference>
<keyword evidence="2" id="KW-1185">Reference proteome</keyword>
<dbReference type="InterPro" id="IPR043132">
    <property type="entry name" value="BCAT-like_C"/>
</dbReference>
<comment type="caution">
    <text evidence="1">The sequence shown here is derived from an EMBL/GenBank/DDBJ whole genome shotgun (WGS) entry which is preliminary data.</text>
</comment>
<dbReference type="SUPFAM" id="SSF56752">
    <property type="entry name" value="D-aminoacid aminotransferase-like PLP-dependent enzymes"/>
    <property type="match status" value="1"/>
</dbReference>
<gene>
    <name evidence="1" type="ORF">GpartN1_g2582.t1</name>
</gene>
<organism evidence="1 2">
    <name type="scientific">Galdieria partita</name>
    <dbReference type="NCBI Taxonomy" id="83374"/>
    <lineage>
        <taxon>Eukaryota</taxon>
        <taxon>Rhodophyta</taxon>
        <taxon>Bangiophyceae</taxon>
        <taxon>Galdieriales</taxon>
        <taxon>Galdieriaceae</taxon>
        <taxon>Galdieria</taxon>
    </lineage>
</organism>
<reference evidence="1" key="1">
    <citation type="journal article" date="2022" name="Proc. Natl. Acad. Sci. U.S.A.">
        <title>Life cycle and functional genomics of the unicellular red alga Galdieria for elucidating algal and plant evolution and industrial use.</title>
        <authorList>
            <person name="Hirooka S."/>
            <person name="Itabashi T."/>
            <person name="Ichinose T.M."/>
            <person name="Onuma R."/>
            <person name="Fujiwara T."/>
            <person name="Yamashita S."/>
            <person name="Jong L.W."/>
            <person name="Tomita R."/>
            <person name="Iwane A.H."/>
            <person name="Miyagishima S.Y."/>
        </authorList>
    </citation>
    <scope>NUCLEOTIDE SEQUENCE</scope>
    <source>
        <strain evidence="1">NBRC 102759</strain>
    </source>
</reference>
<dbReference type="EMBL" id="BQMJ01000018">
    <property type="protein sequence ID" value="GJQ10791.1"/>
    <property type="molecule type" value="Genomic_DNA"/>
</dbReference>
<proteinExistence type="predicted"/>